<evidence type="ECO:0000256" key="4">
    <source>
        <dbReference type="ARBA" id="ARBA00030762"/>
    </source>
</evidence>
<dbReference type="InterPro" id="IPR046457">
    <property type="entry name" value="PMI_typeI_cat"/>
</dbReference>
<evidence type="ECO:0000256" key="6">
    <source>
        <dbReference type="PIRSR" id="PIRSR036894-2"/>
    </source>
</evidence>
<dbReference type="SUPFAM" id="SSF51182">
    <property type="entry name" value="RmlC-like cupins"/>
    <property type="match status" value="1"/>
</dbReference>
<feature type="binding site" evidence="5">
    <location>
        <position position="174"/>
    </location>
    <ligand>
        <name>Zn(2+)</name>
        <dbReference type="ChEBI" id="CHEBI:29105"/>
    </ligand>
</feature>
<keyword evidence="9" id="KW-0413">Isomerase</keyword>
<accession>A0A3N0I3W0</accession>
<dbReference type="Pfam" id="PF21621">
    <property type="entry name" value="MPI_cupin_dom"/>
    <property type="match status" value="1"/>
</dbReference>
<feature type="binding site" evidence="5">
    <location>
        <position position="99"/>
    </location>
    <ligand>
        <name>Zn(2+)</name>
        <dbReference type="ChEBI" id="CHEBI:29105"/>
    </ligand>
</feature>
<dbReference type="PIRSF" id="PIRSF036894">
    <property type="entry name" value="PMI_Firm_short"/>
    <property type="match status" value="1"/>
</dbReference>
<dbReference type="RefSeq" id="WP_128519853.1">
    <property type="nucleotide sequence ID" value="NZ_JALFCT010000009.1"/>
</dbReference>
<dbReference type="EMBL" id="RJQC01000001">
    <property type="protein sequence ID" value="RNM31694.1"/>
    <property type="molecule type" value="Genomic_DNA"/>
</dbReference>
<protein>
    <recommendedName>
        <fullName evidence="3">Phosphohexomutase</fullName>
    </recommendedName>
    <alternativeName>
        <fullName evidence="4">Phosphomannose isomerase</fullName>
    </alternativeName>
</protein>
<dbReference type="GO" id="GO:0005975">
    <property type="term" value="P:carbohydrate metabolic process"/>
    <property type="evidence" value="ECO:0007669"/>
    <property type="project" value="InterPro"/>
</dbReference>
<dbReference type="GO" id="GO:0004476">
    <property type="term" value="F:mannose-6-phosphate isomerase activity"/>
    <property type="evidence" value="ECO:0007669"/>
    <property type="project" value="InterPro"/>
</dbReference>
<keyword evidence="10" id="KW-1185">Reference proteome</keyword>
<evidence type="ECO:0000256" key="1">
    <source>
        <dbReference type="ARBA" id="ARBA00022723"/>
    </source>
</evidence>
<proteinExistence type="predicted"/>
<gene>
    <name evidence="9" type="ORF">EDX97_03845</name>
</gene>
<dbReference type="InterPro" id="IPR014628">
    <property type="entry name" value="Man6P_isomerase_Firm_short"/>
</dbReference>
<dbReference type="AlphaFoldDB" id="A0A3N0I3W0"/>
<dbReference type="InterPro" id="IPR014710">
    <property type="entry name" value="RmlC-like_jellyroll"/>
</dbReference>
<dbReference type="PANTHER" id="PTHR42742:SF3">
    <property type="entry name" value="FRUCTOKINASE"/>
    <property type="match status" value="1"/>
</dbReference>
<dbReference type="PANTHER" id="PTHR42742">
    <property type="entry name" value="TRANSCRIPTIONAL REPRESSOR MPRA"/>
    <property type="match status" value="1"/>
</dbReference>
<dbReference type="GO" id="GO:0009298">
    <property type="term" value="P:GDP-mannose biosynthetic process"/>
    <property type="evidence" value="ECO:0007669"/>
    <property type="project" value="InterPro"/>
</dbReference>
<dbReference type="InterPro" id="IPR049071">
    <property type="entry name" value="MPI_cupin_dom"/>
</dbReference>
<feature type="domain" description="Mannose-6-phosphate isomerase cupin" evidence="8">
    <location>
        <begin position="245"/>
        <end position="317"/>
    </location>
</feature>
<comment type="caution">
    <text evidence="9">The sequence shown here is derived from an EMBL/GenBank/DDBJ whole genome shotgun (WGS) entry which is preliminary data.</text>
</comment>
<dbReference type="Proteomes" id="UP000276568">
    <property type="component" value="Unassembled WGS sequence"/>
</dbReference>
<evidence type="ECO:0000259" key="8">
    <source>
        <dbReference type="Pfam" id="PF21621"/>
    </source>
</evidence>
<dbReference type="PRINTS" id="PR00714">
    <property type="entry name" value="MAN6PISMRASE"/>
</dbReference>
<evidence type="ECO:0000313" key="10">
    <source>
        <dbReference type="Proteomes" id="UP000276568"/>
    </source>
</evidence>
<sequence length="320" mass="36169">MEVIQLRPAFKDYLWGGRRLVDEYDKKADCDPVAESWELSAHKDGSSTIVGGAYDGMLFKDYIDQHAKDLWGTKVAKDATFPILIKFIDAKQPLSIQVHPDDTYAWEHEHEPGKNEFWYVMEADPDSFLYYGVKEPMTKEEYRAHIQDDTICDYLNKVHVTKGDCFFIQAGTIHAIGAGLMIAEIQQSSNSTYRVYDFGRVGKDGKPRQLHIDKAVDVSNLTPSGKNGEAEGPLIQKNGYTEQVLTKNNYFTCTKYHVDTTYTETVTKMSFQGLTILDGQGALSYDDQVLPLRKGDSVFIPAQDGKYEMSGNLTWIQTVL</sequence>
<feature type="domain" description="Phosphomannose isomerase type I catalytic" evidence="7">
    <location>
        <begin position="4"/>
        <end position="105"/>
    </location>
</feature>
<reference evidence="9 10" key="1">
    <citation type="submission" date="2018-11" db="EMBL/GenBank/DDBJ databases">
        <title>Clostridium sp. nov., a member of the family Erysipelotrichaceae isolated from pig faeces.</title>
        <authorList>
            <person name="Chang Y.-H."/>
        </authorList>
    </citation>
    <scope>NUCLEOTIDE SEQUENCE [LARGE SCALE GENOMIC DNA]</scope>
    <source>
        <strain evidence="9 10">YH-panp20</strain>
    </source>
</reference>
<dbReference type="Pfam" id="PF20511">
    <property type="entry name" value="PMI_typeI_cat"/>
    <property type="match status" value="1"/>
</dbReference>
<dbReference type="GO" id="GO:0008270">
    <property type="term" value="F:zinc ion binding"/>
    <property type="evidence" value="ECO:0007669"/>
    <property type="project" value="InterPro"/>
</dbReference>
<organism evidence="9 10">
    <name type="scientific">Absicoccus porci</name>
    <dbReference type="NCBI Taxonomy" id="2486576"/>
    <lineage>
        <taxon>Bacteria</taxon>
        <taxon>Bacillati</taxon>
        <taxon>Bacillota</taxon>
        <taxon>Erysipelotrichia</taxon>
        <taxon>Erysipelotrichales</taxon>
        <taxon>Erysipelotrichaceae</taxon>
        <taxon>Absicoccus</taxon>
    </lineage>
</organism>
<keyword evidence="2 5" id="KW-0862">Zinc</keyword>
<evidence type="ECO:0000259" key="7">
    <source>
        <dbReference type="Pfam" id="PF20511"/>
    </source>
</evidence>
<dbReference type="InterPro" id="IPR051804">
    <property type="entry name" value="Carb_Metab_Reg_Kinase/Isom"/>
</dbReference>
<feature type="binding site" evidence="5">
    <location>
        <position position="116"/>
    </location>
    <ligand>
        <name>Zn(2+)</name>
        <dbReference type="ChEBI" id="CHEBI:29105"/>
    </ligand>
</feature>
<dbReference type="OrthoDB" id="9808275at2"/>
<feature type="active site" evidence="6">
    <location>
        <position position="194"/>
    </location>
</feature>
<dbReference type="Gene3D" id="2.60.120.10">
    <property type="entry name" value="Jelly Rolls"/>
    <property type="match status" value="2"/>
</dbReference>
<evidence type="ECO:0000256" key="3">
    <source>
        <dbReference type="ARBA" id="ARBA00029741"/>
    </source>
</evidence>
<dbReference type="CDD" id="cd07010">
    <property type="entry name" value="cupin_PMI_type_I_N_bac"/>
    <property type="match status" value="1"/>
</dbReference>
<dbReference type="InterPro" id="IPR011051">
    <property type="entry name" value="RmlC_Cupin_sf"/>
</dbReference>
<evidence type="ECO:0000256" key="5">
    <source>
        <dbReference type="PIRSR" id="PIRSR036894-1"/>
    </source>
</evidence>
<evidence type="ECO:0000256" key="2">
    <source>
        <dbReference type="ARBA" id="ARBA00022833"/>
    </source>
</evidence>
<evidence type="ECO:0000313" key="9">
    <source>
        <dbReference type="EMBL" id="RNM31694.1"/>
    </source>
</evidence>
<keyword evidence="1 5" id="KW-0479">Metal-binding</keyword>
<comment type="cofactor">
    <cofactor evidence="5">
        <name>Zn(2+)</name>
        <dbReference type="ChEBI" id="CHEBI:29105"/>
    </cofactor>
    <text evidence="5">Binds 1 zinc ion per subunit.</text>
</comment>
<name>A0A3N0I3W0_9FIRM</name>
<dbReference type="InterPro" id="IPR016305">
    <property type="entry name" value="Mannose-6-P_Isomerase"/>
</dbReference>